<keyword evidence="4" id="KW-1185">Reference proteome</keyword>
<dbReference type="GO" id="GO:0006940">
    <property type="term" value="P:regulation of smooth muscle contraction"/>
    <property type="evidence" value="ECO:0007669"/>
    <property type="project" value="InterPro"/>
</dbReference>
<gene>
    <name evidence="3" type="ORF">AALO_G00123910</name>
</gene>
<dbReference type="PANTHER" id="PTHR15390">
    <property type="entry name" value="NEUROMEDIN-U"/>
    <property type="match status" value="1"/>
</dbReference>
<dbReference type="Proteomes" id="UP000823561">
    <property type="component" value="Chromosome 9"/>
</dbReference>
<dbReference type="GO" id="GO:0042922">
    <property type="term" value="F:neuromedin U receptor binding"/>
    <property type="evidence" value="ECO:0007669"/>
    <property type="project" value="InterPro"/>
</dbReference>
<evidence type="ECO:0000313" key="3">
    <source>
        <dbReference type="EMBL" id="KAG5275729.1"/>
    </source>
</evidence>
<evidence type="ECO:0000313" key="4">
    <source>
        <dbReference type="Proteomes" id="UP000823561"/>
    </source>
</evidence>
<feature type="domain" description="Neuromedin U C-terminal" evidence="2">
    <location>
        <begin position="162"/>
        <end position="185"/>
    </location>
</feature>
<dbReference type="PANTHER" id="PTHR15390:SF0">
    <property type="entry name" value="NEUROMEDIN-U"/>
    <property type="match status" value="1"/>
</dbReference>
<protein>
    <recommendedName>
        <fullName evidence="2">Neuromedin U C-terminal domain-containing protein</fullName>
    </recommendedName>
</protein>
<dbReference type="SMART" id="SM00084">
    <property type="entry name" value="NMU"/>
    <property type="match status" value="1"/>
</dbReference>
<name>A0AAV6GLQ9_9TELE</name>
<evidence type="ECO:0000256" key="1">
    <source>
        <dbReference type="SAM" id="MobiDB-lite"/>
    </source>
</evidence>
<dbReference type="Pfam" id="PF02070">
    <property type="entry name" value="NMU"/>
    <property type="match status" value="1"/>
</dbReference>
<feature type="compositionally biased region" description="Low complexity" evidence="1">
    <location>
        <begin position="7"/>
        <end position="28"/>
    </location>
</feature>
<proteinExistence type="predicted"/>
<sequence length="193" mass="21197">MPTHQCPSGTSHSSSSNSSSHTPTSSGGVFSTMSPPNSAILTLAVAFLLSTIPLCKSAPVLQQRPTIDYDQLVNQVDDICTSFFSEDFPFRAREMLGEVCVLMLGALQKAQDLTPRDNSKRFLFHYAKSGGDEIQNEMFPVLHPLLQLVSAMPSKKQVRRATALDDVKGPGGIQSRGYFLYRPRNGRRSAEYV</sequence>
<feature type="region of interest" description="Disordered" evidence="1">
    <location>
        <begin position="1"/>
        <end position="30"/>
    </location>
</feature>
<dbReference type="InterPro" id="IPR008200">
    <property type="entry name" value="NMU_C"/>
</dbReference>
<reference evidence="3" key="1">
    <citation type="submission" date="2020-10" db="EMBL/GenBank/DDBJ databases">
        <title>Chromosome-scale genome assembly of the Allis shad, Alosa alosa.</title>
        <authorList>
            <person name="Margot Z."/>
            <person name="Christophe K."/>
            <person name="Cabau C."/>
            <person name="Louis A."/>
            <person name="Berthelot C."/>
            <person name="Parey E."/>
            <person name="Roest Crollius H."/>
            <person name="Montfort J."/>
            <person name="Robinson-Rechavi M."/>
            <person name="Bucao C."/>
            <person name="Bouchez O."/>
            <person name="Gislard M."/>
            <person name="Lluch J."/>
            <person name="Milhes M."/>
            <person name="Lampietro C."/>
            <person name="Lopez Roques C."/>
            <person name="Donnadieu C."/>
            <person name="Braasch I."/>
            <person name="Desvignes T."/>
            <person name="Postlethwait J."/>
            <person name="Bobe J."/>
            <person name="Guiguen Y."/>
        </authorList>
    </citation>
    <scope>NUCLEOTIDE SEQUENCE</scope>
    <source>
        <strain evidence="3">M-15738</strain>
        <tissue evidence="3">Blood</tissue>
    </source>
</reference>
<dbReference type="InterPro" id="IPR042384">
    <property type="entry name" value="NMU"/>
</dbReference>
<accession>A0AAV6GLQ9</accession>
<evidence type="ECO:0000259" key="2">
    <source>
        <dbReference type="SMART" id="SM00084"/>
    </source>
</evidence>
<organism evidence="3 4">
    <name type="scientific">Alosa alosa</name>
    <name type="common">allis shad</name>
    <dbReference type="NCBI Taxonomy" id="278164"/>
    <lineage>
        <taxon>Eukaryota</taxon>
        <taxon>Metazoa</taxon>
        <taxon>Chordata</taxon>
        <taxon>Craniata</taxon>
        <taxon>Vertebrata</taxon>
        <taxon>Euteleostomi</taxon>
        <taxon>Actinopterygii</taxon>
        <taxon>Neopterygii</taxon>
        <taxon>Teleostei</taxon>
        <taxon>Clupei</taxon>
        <taxon>Clupeiformes</taxon>
        <taxon>Clupeoidei</taxon>
        <taxon>Clupeidae</taxon>
        <taxon>Alosa</taxon>
    </lineage>
</organism>
<comment type="caution">
    <text evidence="3">The sequence shown here is derived from an EMBL/GenBank/DDBJ whole genome shotgun (WGS) entry which is preliminary data.</text>
</comment>
<dbReference type="AlphaFoldDB" id="A0AAV6GLQ9"/>
<dbReference type="EMBL" id="JADWDJ010000009">
    <property type="protein sequence ID" value="KAG5275729.1"/>
    <property type="molecule type" value="Genomic_DNA"/>
</dbReference>